<protein>
    <submittedName>
        <fullName evidence="1">Uncharacterized protein</fullName>
    </submittedName>
</protein>
<reference evidence="1" key="1">
    <citation type="submission" date="2023-04" db="EMBL/GenBank/DDBJ databases">
        <title>Draft Genome sequencing of Naganishia species isolated from polar environments using Oxford Nanopore Technology.</title>
        <authorList>
            <person name="Leo P."/>
            <person name="Venkateswaran K."/>
        </authorList>
    </citation>
    <scope>NUCLEOTIDE SEQUENCE</scope>
    <source>
        <strain evidence="1">MNA-CCFEE 5262</strain>
    </source>
</reference>
<dbReference type="Proteomes" id="UP001230649">
    <property type="component" value="Unassembled WGS sequence"/>
</dbReference>
<dbReference type="EMBL" id="JASBWS010000005">
    <property type="protein sequence ID" value="KAJ9115646.1"/>
    <property type="molecule type" value="Genomic_DNA"/>
</dbReference>
<evidence type="ECO:0000313" key="1">
    <source>
        <dbReference type="EMBL" id="KAJ9115646.1"/>
    </source>
</evidence>
<comment type="caution">
    <text evidence="1">The sequence shown here is derived from an EMBL/GenBank/DDBJ whole genome shotgun (WGS) entry which is preliminary data.</text>
</comment>
<keyword evidence="2" id="KW-1185">Reference proteome</keyword>
<accession>A0ACC2WXW7</accession>
<organism evidence="1 2">
    <name type="scientific">Naganishia adeliensis</name>
    <dbReference type="NCBI Taxonomy" id="92952"/>
    <lineage>
        <taxon>Eukaryota</taxon>
        <taxon>Fungi</taxon>
        <taxon>Dikarya</taxon>
        <taxon>Basidiomycota</taxon>
        <taxon>Agaricomycotina</taxon>
        <taxon>Tremellomycetes</taxon>
        <taxon>Filobasidiales</taxon>
        <taxon>Filobasidiaceae</taxon>
        <taxon>Naganishia</taxon>
    </lineage>
</organism>
<gene>
    <name evidence="1" type="ORF">QFC20_000973</name>
</gene>
<proteinExistence type="predicted"/>
<evidence type="ECO:0000313" key="2">
    <source>
        <dbReference type="Proteomes" id="UP001230649"/>
    </source>
</evidence>
<name>A0ACC2WXW7_9TREE</name>
<sequence length="842" mass="91558">MTSKFLPGPSQLFPTDNIAGPIDTHPSAEHSYYTRSSSYGHPSHTNSADFGSRFGSHHQQFLPHSETLTPSTSQAFHTNPLPETSWASSGIAANSAGQANSTSNELRYPANHKNTQSPGFPVPAFTPPLTGREGFRSFGSSAHHGDNPSLYLSTAADDLEQSGPPSVPFDHYGRLQAPHPFPSPNHLPLNSTYRSTSTSATNDYPSSVVESARSFHLSAEAPRAPGPSGVQLGHGSKADEPLQSLESSHPEMNPFPEYGEESRKRMRYMDETIAQGGHSKDYPGDKGPHSNKRERKGPNQSISIPSAYNMSNGLPTSFEHPGSATSNSFPIHPNSAPMQTPYNAGSRFLHHQSPPSSSRSDQFVNAPNFHPDYMPNAGLNVPNRGSGTDAFLHEARSIADRFHRDMSALLARTPSSLLNQIVRAEDENSTPLEYARRVIDEVKRVSTVLISASPGLTVNTMHNKYQAGQGPSPINPSPLNSFVNHSMNPSPMLSGEAWRPATSNGQMDSYTPTTAGALPTPGSAGFPPQNTTLPFNNNGHVSGVAADYAEGGRWSQMPPPPPSFVPTEHGPYGDNHRSRASTNLQPPADNASTISSTRTPLSASATAPLPTAVEAGNSTSPNDRGSSRRKLTNEATDSKEDSQESERTDTKSFGTKVRSRRQPNGPWREDEAEKLKRLAEESKGKNPNIAPDEIDWDFVVTGFENTRTRHQILIKAVYLGIRATTTHQSRLVRQKQYHGKEQAIPGLTPAKLKQYLDERREEQHDMEVLGIDKDEAASRRKQLKAKRKKAELEAEIQAKAENGYVASGISEPGSSSFSNVLNQEQGPYPPHAHPQAHWHGHP</sequence>